<keyword evidence="2 5" id="KW-0413">Isomerase</keyword>
<sequence>MITEKNVSFKSEEDGRVDKVASAIVPRSIFSQADTIIKVNGKSVKKSQKIKQNDFVEILYKEETFEGLEAEDISLNVIYEDDAILVINKDCGMVVHPGAGNHSGTVVNALLNKFGDGFKTIDDEDSSLRPGIVHRLDKDTSGVLLIAKTREAHQELSNQFSVHSNEKIYIAICKGFFDKKRGTINKNIVRNEQNRKTFTVTDEDRGKSAITHYTVLRQFDGYALVRVRIETGRTHQIRVHMKSINHPILGDVIYSRKDSKFDVNLCLHAFSLTIDHPVTKERMTFRAKMPTRIRDVIKELSI</sequence>
<name>A0A7X2TRH0_9SPIO</name>
<comment type="similarity">
    <text evidence="1 5">Belongs to the pseudouridine synthase RluA family.</text>
</comment>
<comment type="caution">
    <text evidence="7">The sequence shown here is derived from an EMBL/GenBank/DDBJ whole genome shotgun (WGS) entry which is preliminary data.</text>
</comment>
<organism evidence="7 8">
    <name type="scientific">Bullifex porci</name>
    <dbReference type="NCBI Taxonomy" id="2606638"/>
    <lineage>
        <taxon>Bacteria</taxon>
        <taxon>Pseudomonadati</taxon>
        <taxon>Spirochaetota</taxon>
        <taxon>Spirochaetia</taxon>
        <taxon>Spirochaetales</taxon>
        <taxon>Spirochaetaceae</taxon>
        <taxon>Bullifex</taxon>
    </lineage>
</organism>
<dbReference type="PROSITE" id="PS01129">
    <property type="entry name" value="PSI_RLU"/>
    <property type="match status" value="1"/>
</dbReference>
<accession>A0A7X2TRH0</accession>
<keyword evidence="4" id="KW-0694">RNA-binding</keyword>
<protein>
    <recommendedName>
        <fullName evidence="5">Pseudouridine synthase</fullName>
        <ecNumber evidence="5">5.4.99.-</ecNumber>
    </recommendedName>
</protein>
<evidence type="ECO:0000259" key="6">
    <source>
        <dbReference type="Pfam" id="PF00849"/>
    </source>
</evidence>
<dbReference type="InterPro" id="IPR006145">
    <property type="entry name" value="PsdUridine_synth_RsuA/RluA"/>
</dbReference>
<gene>
    <name evidence="7" type="ORF">FYJ80_04110</name>
</gene>
<dbReference type="GO" id="GO:0000455">
    <property type="term" value="P:enzyme-directed rRNA pseudouridine synthesis"/>
    <property type="evidence" value="ECO:0007669"/>
    <property type="project" value="TreeGrafter"/>
</dbReference>
<dbReference type="AlphaFoldDB" id="A0A7X2TRH0"/>
<dbReference type="CDD" id="cd02869">
    <property type="entry name" value="PseudoU_synth_RluA_like"/>
    <property type="match status" value="1"/>
</dbReference>
<dbReference type="InterPro" id="IPR050188">
    <property type="entry name" value="RluA_PseudoU_synthase"/>
</dbReference>
<dbReference type="PANTHER" id="PTHR21600:SF44">
    <property type="entry name" value="RIBOSOMAL LARGE SUBUNIT PSEUDOURIDINE SYNTHASE D"/>
    <property type="match status" value="1"/>
</dbReference>
<dbReference type="Proteomes" id="UP000460549">
    <property type="component" value="Unassembled WGS sequence"/>
</dbReference>
<dbReference type="InterPro" id="IPR006224">
    <property type="entry name" value="PsdUridine_synth_RluA-like_CS"/>
</dbReference>
<dbReference type="GO" id="GO:0003723">
    <property type="term" value="F:RNA binding"/>
    <property type="evidence" value="ECO:0007669"/>
    <property type="project" value="UniProtKB-KW"/>
</dbReference>
<reference evidence="7 8" key="1">
    <citation type="submission" date="2019-08" db="EMBL/GenBank/DDBJ databases">
        <title>In-depth cultivation of the pig gut microbiome towards novel bacterial diversity and tailored functional studies.</title>
        <authorList>
            <person name="Wylensek D."/>
            <person name="Hitch T.C.A."/>
            <person name="Clavel T."/>
        </authorList>
    </citation>
    <scope>NUCLEOTIDE SEQUENCE [LARGE SCALE GENOMIC DNA]</scope>
    <source>
        <strain evidence="7 8">NM-380-WT-3C1</strain>
    </source>
</reference>
<feature type="domain" description="Pseudouridine synthase RsuA/RluA-like" evidence="6">
    <location>
        <begin position="84"/>
        <end position="242"/>
    </location>
</feature>
<dbReference type="InterPro" id="IPR020103">
    <property type="entry name" value="PsdUridine_synth_cat_dom_sf"/>
</dbReference>
<evidence type="ECO:0000256" key="2">
    <source>
        <dbReference type="ARBA" id="ARBA00023235"/>
    </source>
</evidence>
<proteinExistence type="inferred from homology"/>
<evidence type="ECO:0000313" key="7">
    <source>
        <dbReference type="EMBL" id="MSU05963.1"/>
    </source>
</evidence>
<dbReference type="Pfam" id="PF00849">
    <property type="entry name" value="PseudoU_synth_2"/>
    <property type="match status" value="1"/>
</dbReference>
<dbReference type="PANTHER" id="PTHR21600">
    <property type="entry name" value="MITOCHONDRIAL RNA PSEUDOURIDINE SYNTHASE"/>
    <property type="match status" value="1"/>
</dbReference>
<feature type="active site" evidence="3">
    <location>
        <position position="137"/>
    </location>
</feature>
<dbReference type="EMBL" id="VUNN01000005">
    <property type="protein sequence ID" value="MSU05963.1"/>
    <property type="molecule type" value="Genomic_DNA"/>
</dbReference>
<comment type="function">
    <text evidence="5">Responsible for synthesis of pseudouridine from uracil.</text>
</comment>
<dbReference type="PROSITE" id="PS50889">
    <property type="entry name" value="S4"/>
    <property type="match status" value="1"/>
</dbReference>
<evidence type="ECO:0000256" key="4">
    <source>
        <dbReference type="PROSITE-ProRule" id="PRU00182"/>
    </source>
</evidence>
<dbReference type="NCBIfam" id="TIGR00005">
    <property type="entry name" value="rluA_subfam"/>
    <property type="match status" value="1"/>
</dbReference>
<dbReference type="InterPro" id="IPR006225">
    <property type="entry name" value="PsdUridine_synth_RluC/D"/>
</dbReference>
<evidence type="ECO:0000256" key="3">
    <source>
        <dbReference type="PIRSR" id="PIRSR606225-1"/>
    </source>
</evidence>
<dbReference type="Gene3D" id="3.30.2350.10">
    <property type="entry name" value="Pseudouridine synthase"/>
    <property type="match status" value="1"/>
</dbReference>
<dbReference type="GO" id="GO:0140098">
    <property type="term" value="F:catalytic activity, acting on RNA"/>
    <property type="evidence" value="ECO:0007669"/>
    <property type="project" value="UniProtKB-ARBA"/>
</dbReference>
<evidence type="ECO:0000313" key="8">
    <source>
        <dbReference type="Proteomes" id="UP000460549"/>
    </source>
</evidence>
<dbReference type="RefSeq" id="WP_154424906.1">
    <property type="nucleotide sequence ID" value="NZ_VUNN01000005.1"/>
</dbReference>
<comment type="catalytic activity">
    <reaction evidence="5">
        <text>a uridine in RNA = a pseudouridine in RNA</text>
        <dbReference type="Rhea" id="RHEA:48348"/>
        <dbReference type="Rhea" id="RHEA-COMP:12068"/>
        <dbReference type="Rhea" id="RHEA-COMP:12069"/>
        <dbReference type="ChEBI" id="CHEBI:65314"/>
        <dbReference type="ChEBI" id="CHEBI:65315"/>
    </reaction>
</comment>
<dbReference type="EC" id="5.4.99.-" evidence="5"/>
<evidence type="ECO:0000256" key="5">
    <source>
        <dbReference type="RuleBase" id="RU362028"/>
    </source>
</evidence>
<dbReference type="SUPFAM" id="SSF55120">
    <property type="entry name" value="Pseudouridine synthase"/>
    <property type="match status" value="1"/>
</dbReference>
<keyword evidence="8" id="KW-1185">Reference proteome</keyword>
<dbReference type="GO" id="GO:0009982">
    <property type="term" value="F:pseudouridine synthase activity"/>
    <property type="evidence" value="ECO:0007669"/>
    <property type="project" value="InterPro"/>
</dbReference>
<evidence type="ECO:0000256" key="1">
    <source>
        <dbReference type="ARBA" id="ARBA00010876"/>
    </source>
</evidence>